<proteinExistence type="predicted"/>
<reference evidence="5" key="1">
    <citation type="submission" date="2016-10" db="EMBL/GenBank/DDBJ databases">
        <authorList>
            <person name="Varghese N."/>
            <person name="Submissions S."/>
        </authorList>
    </citation>
    <scope>NUCLEOTIDE SEQUENCE [LARGE SCALE GENOMIC DNA]</scope>
    <source>
        <strain evidence="5">CGMCC 1.8946</strain>
    </source>
</reference>
<dbReference type="AlphaFoldDB" id="A0A1G4TTA8"/>
<dbReference type="CDD" id="cd02440">
    <property type="entry name" value="AdoMet_MTases"/>
    <property type="match status" value="1"/>
</dbReference>
<evidence type="ECO:0000313" key="5">
    <source>
        <dbReference type="Proteomes" id="UP000198601"/>
    </source>
</evidence>
<dbReference type="PANTHER" id="PTHR43861:SF1">
    <property type="entry name" value="TRANS-ACONITATE 2-METHYLTRANSFERASE"/>
    <property type="match status" value="1"/>
</dbReference>
<dbReference type="InterPro" id="IPR041698">
    <property type="entry name" value="Methyltransf_25"/>
</dbReference>
<dbReference type="Gene3D" id="3.40.50.150">
    <property type="entry name" value="Vaccinia Virus protein VP39"/>
    <property type="match status" value="1"/>
</dbReference>
<keyword evidence="1 4" id="KW-0489">Methyltransferase</keyword>
<dbReference type="EMBL" id="FMTT01000063">
    <property type="protein sequence ID" value="SCW83975.1"/>
    <property type="molecule type" value="Genomic_DNA"/>
</dbReference>
<keyword evidence="2 4" id="KW-0808">Transferase</keyword>
<dbReference type="Pfam" id="PF13649">
    <property type="entry name" value="Methyltransf_25"/>
    <property type="match status" value="1"/>
</dbReference>
<dbReference type="Proteomes" id="UP000198601">
    <property type="component" value="Unassembled WGS sequence"/>
</dbReference>
<gene>
    <name evidence="4" type="ORF">SAMN04487970_106325</name>
</gene>
<dbReference type="InterPro" id="IPR029063">
    <property type="entry name" value="SAM-dependent_MTases_sf"/>
</dbReference>
<dbReference type="SUPFAM" id="SSF53335">
    <property type="entry name" value="S-adenosyl-L-methionine-dependent methyltransferases"/>
    <property type="match status" value="1"/>
</dbReference>
<dbReference type="RefSeq" id="WP_090676603.1">
    <property type="nucleotide sequence ID" value="NZ_FMTT01000063.1"/>
</dbReference>
<evidence type="ECO:0000313" key="4">
    <source>
        <dbReference type="EMBL" id="SCW83975.1"/>
    </source>
</evidence>
<feature type="domain" description="Methyltransferase" evidence="3">
    <location>
        <begin position="38"/>
        <end position="125"/>
    </location>
</feature>
<keyword evidence="5" id="KW-1185">Reference proteome</keyword>
<dbReference type="STRING" id="624147.SAMN04487970_106325"/>
<evidence type="ECO:0000256" key="1">
    <source>
        <dbReference type="ARBA" id="ARBA00022603"/>
    </source>
</evidence>
<dbReference type="PANTHER" id="PTHR43861">
    <property type="entry name" value="TRANS-ACONITATE 2-METHYLTRANSFERASE-RELATED"/>
    <property type="match status" value="1"/>
</dbReference>
<evidence type="ECO:0000259" key="3">
    <source>
        <dbReference type="Pfam" id="PF13649"/>
    </source>
</evidence>
<accession>A0A1G4TTA8</accession>
<organism evidence="4 5">
    <name type="scientific">Paenibacillus tianmuensis</name>
    <dbReference type="NCBI Taxonomy" id="624147"/>
    <lineage>
        <taxon>Bacteria</taxon>
        <taxon>Bacillati</taxon>
        <taxon>Bacillota</taxon>
        <taxon>Bacilli</taxon>
        <taxon>Bacillales</taxon>
        <taxon>Paenibacillaceae</taxon>
        <taxon>Paenibacillus</taxon>
    </lineage>
</organism>
<name>A0A1G4TTA8_9BACL</name>
<evidence type="ECO:0000256" key="2">
    <source>
        <dbReference type="ARBA" id="ARBA00022679"/>
    </source>
</evidence>
<dbReference type="GO" id="GO:0032259">
    <property type="term" value="P:methylation"/>
    <property type="evidence" value="ECO:0007669"/>
    <property type="project" value="UniProtKB-KW"/>
</dbReference>
<sequence>MGSVHAWKSELYDTKLGYVSEFGKGVVELLNPTKGERILDLGCGTGDLAYEINQTGAAVTGLDLSDAMIEKAQKKYPDIHFITGNAENFTFEEPFDAVFSNAALHWMKNAENVLSCVWNSLNTNGRFVAEFGGKGNVETVIKAMSEVLSEEYGIDANHLNPWYFPSIAEYSTLLEKQGFRVSYAVHFDRPTKMNDGEKGLDHWLNGLADDFFKELSESERRHVYEKIAVKAKKDLFHDGDWYLDYKRLRIVAMKP</sequence>
<dbReference type="OrthoDB" id="9760689at2"/>
<dbReference type="GO" id="GO:0008168">
    <property type="term" value="F:methyltransferase activity"/>
    <property type="evidence" value="ECO:0007669"/>
    <property type="project" value="UniProtKB-KW"/>
</dbReference>
<protein>
    <submittedName>
        <fullName evidence="4">Trans-aconitate methyltransferase</fullName>
    </submittedName>
</protein>